<gene>
    <name evidence="2" type="ORF">C4N18_10280</name>
</gene>
<feature type="transmembrane region" description="Helical" evidence="1">
    <location>
        <begin position="295"/>
        <end position="328"/>
    </location>
</feature>
<organism evidence="2 3">
    <name type="scientific">Fusobacterium varium ATCC 27725</name>
    <dbReference type="NCBI Taxonomy" id="469618"/>
    <lineage>
        <taxon>Bacteria</taxon>
        <taxon>Fusobacteriati</taxon>
        <taxon>Fusobacteriota</taxon>
        <taxon>Fusobacteriia</taxon>
        <taxon>Fusobacteriales</taxon>
        <taxon>Fusobacteriaceae</taxon>
        <taxon>Fusobacterium</taxon>
    </lineage>
</organism>
<feature type="transmembrane region" description="Helical" evidence="1">
    <location>
        <begin position="101"/>
        <end position="121"/>
    </location>
</feature>
<evidence type="ECO:0008006" key="4">
    <source>
        <dbReference type="Google" id="ProtNLM"/>
    </source>
</evidence>
<keyword evidence="1" id="KW-0472">Membrane</keyword>
<dbReference type="Proteomes" id="UP000241238">
    <property type="component" value="Chromosome"/>
</dbReference>
<dbReference type="Pfam" id="PF14897">
    <property type="entry name" value="EpsG"/>
    <property type="match status" value="1"/>
</dbReference>
<keyword evidence="1" id="KW-1133">Transmembrane helix</keyword>
<proteinExistence type="predicted"/>
<keyword evidence="1" id="KW-0812">Transmembrane</keyword>
<evidence type="ECO:0000256" key="1">
    <source>
        <dbReference type="SAM" id="Phobius"/>
    </source>
</evidence>
<name>A0ABN5JHI0_FUSVA</name>
<dbReference type="RefSeq" id="WP_005947846.1">
    <property type="nucleotide sequence ID" value="NZ_CP028103.1"/>
</dbReference>
<feature type="transmembrane region" description="Helical" evidence="1">
    <location>
        <begin position="208"/>
        <end position="234"/>
    </location>
</feature>
<feature type="transmembrane region" description="Helical" evidence="1">
    <location>
        <begin position="128"/>
        <end position="158"/>
    </location>
</feature>
<reference evidence="3" key="1">
    <citation type="journal article" date="2018" name="MSphere">
        <title>Fusobacterium Genomics Using MinION and Illumina Sequencing Enables Genome Completion and Correction.</title>
        <authorList>
            <person name="Todd S.M."/>
            <person name="Settlage R.E."/>
            <person name="Lahmers K.K."/>
            <person name="Slade D.J."/>
        </authorList>
    </citation>
    <scope>NUCLEOTIDE SEQUENCE [LARGE SCALE GENOMIC DNA]</scope>
    <source>
        <strain evidence="3">ATCC 27725</strain>
    </source>
</reference>
<feature type="transmembrane region" description="Helical" evidence="1">
    <location>
        <begin position="334"/>
        <end position="354"/>
    </location>
</feature>
<evidence type="ECO:0000313" key="3">
    <source>
        <dbReference type="Proteomes" id="UP000241238"/>
    </source>
</evidence>
<sequence length="381" mass="46404">MKIKKYNLIFFILIFFNFLISIPYFIYGIYKKKISSFNVGLFFALLQSKFHPLEKSYDIRKYLELLNNFDLYKEYFNGSNKDYYVKCIIRLINYFQLKEEYLVFITSFLGYYLLYKAYILIINKRKSYYFFIIIFSIPLLAFSGIRFFLATAICIYGMVLHIFKKDFKGIIYILFSILVHNTMLIVAVIYILMLFIKKLNFNIYLPWLILFFFFDFIKLDGCLIGLVNTFNNIAGKVYFYPYAYLDSDSSKYTINIFKSLNLIGFLYNYFLLYCRKTLLLFYICFSKKKKEKNIIYILTILIFFLQRYLIIFERFSFLVNLLILYFISAEKKKMKFFNIFIFGTIAYDTLIYLYDFKYHFISLLFDYKDIYKYSLFKFLFM</sequence>
<dbReference type="InterPro" id="IPR049458">
    <property type="entry name" value="EpsG-like"/>
</dbReference>
<dbReference type="GeneID" id="300401414"/>
<dbReference type="EMBL" id="CP028103">
    <property type="protein sequence ID" value="AVQ31585.1"/>
    <property type="molecule type" value="Genomic_DNA"/>
</dbReference>
<accession>A0ABN5JHI0</accession>
<feature type="transmembrane region" description="Helical" evidence="1">
    <location>
        <begin position="170"/>
        <end position="196"/>
    </location>
</feature>
<protein>
    <recommendedName>
        <fullName evidence="4">EpsG family protein</fullName>
    </recommendedName>
</protein>
<keyword evidence="3" id="KW-1185">Reference proteome</keyword>
<feature type="transmembrane region" description="Helical" evidence="1">
    <location>
        <begin position="7"/>
        <end position="30"/>
    </location>
</feature>
<feature type="transmembrane region" description="Helical" evidence="1">
    <location>
        <begin position="254"/>
        <end position="274"/>
    </location>
</feature>
<evidence type="ECO:0000313" key="2">
    <source>
        <dbReference type="EMBL" id="AVQ31585.1"/>
    </source>
</evidence>